<evidence type="ECO:0000256" key="23">
    <source>
        <dbReference type="SAM" id="MobiDB-lite"/>
    </source>
</evidence>
<evidence type="ECO:0000256" key="3">
    <source>
        <dbReference type="ARBA" id="ARBA00012448"/>
    </source>
</evidence>
<dbReference type="InterPro" id="IPR050396">
    <property type="entry name" value="Glycosyltr_51/Transpeptidase"/>
</dbReference>
<comment type="catalytic activity">
    <reaction evidence="20">
        <text>Preferential cleavage: (Ac)2-L-Lys-D-Ala-|-D-Ala. Also transpeptidation of peptidyl-alanyl moieties that are N-acyl substituents of D-alanine.</text>
        <dbReference type="EC" id="3.4.16.4"/>
    </reaction>
</comment>
<dbReference type="InterPro" id="IPR001460">
    <property type="entry name" value="PCN-bd_Tpept"/>
</dbReference>
<keyword evidence="7" id="KW-0645">Protease</keyword>
<keyword evidence="19" id="KW-0961">Cell wall biogenesis/degradation</keyword>
<evidence type="ECO:0000256" key="20">
    <source>
        <dbReference type="ARBA" id="ARBA00034000"/>
    </source>
</evidence>
<feature type="region of interest" description="Disordered" evidence="23">
    <location>
        <begin position="663"/>
        <end position="744"/>
    </location>
</feature>
<evidence type="ECO:0000256" key="1">
    <source>
        <dbReference type="ARBA" id="ARBA00002624"/>
    </source>
</evidence>
<evidence type="ECO:0000259" key="25">
    <source>
        <dbReference type="Pfam" id="PF00905"/>
    </source>
</evidence>
<feature type="transmembrane region" description="Helical" evidence="24">
    <location>
        <begin position="21"/>
        <end position="39"/>
    </location>
</feature>
<evidence type="ECO:0000256" key="19">
    <source>
        <dbReference type="ARBA" id="ARBA00023316"/>
    </source>
</evidence>
<dbReference type="EC" id="3.4.16.4" evidence="3"/>
<proteinExistence type="predicted"/>
<evidence type="ECO:0000256" key="7">
    <source>
        <dbReference type="ARBA" id="ARBA00022670"/>
    </source>
</evidence>
<evidence type="ECO:0000256" key="24">
    <source>
        <dbReference type="SAM" id="Phobius"/>
    </source>
</evidence>
<dbReference type="EC" id="2.4.99.28" evidence="21"/>
<evidence type="ECO:0000256" key="4">
    <source>
        <dbReference type="ARBA" id="ARBA00018638"/>
    </source>
</evidence>
<evidence type="ECO:0000256" key="17">
    <source>
        <dbReference type="ARBA" id="ARBA00023251"/>
    </source>
</evidence>
<comment type="caution">
    <text evidence="27">The sequence shown here is derived from an EMBL/GenBank/DDBJ whole genome shotgun (WGS) entry which is preliminary data.</text>
</comment>
<comment type="function">
    <text evidence="1">Cell wall formation. Synthesis of cross-linked peptidoglycan from the lipid intermediates. The enzyme has a penicillin-insensitive transglycosylase N-terminal domain (formation of linear glycan strands) and a penicillin-sensitive transpeptidase C-terminal domain (cross-linking of the peptide subunits).</text>
</comment>
<evidence type="ECO:0000256" key="13">
    <source>
        <dbReference type="ARBA" id="ARBA00022968"/>
    </source>
</evidence>
<dbReference type="InterPro" id="IPR023346">
    <property type="entry name" value="Lysozyme-like_dom_sf"/>
</dbReference>
<evidence type="ECO:0000256" key="10">
    <source>
        <dbReference type="ARBA" id="ARBA00022692"/>
    </source>
</evidence>
<dbReference type="Pfam" id="PF00912">
    <property type="entry name" value="Transgly"/>
    <property type="match status" value="1"/>
</dbReference>
<comment type="catalytic activity">
    <reaction evidence="22">
        <text>[GlcNAc-(1-&gt;4)-Mur2Ac(oyl-L-Ala-gamma-D-Glu-L-Lys-D-Ala-D-Ala)](n)-di-trans,octa-cis-undecaprenyl diphosphate + beta-D-GlcNAc-(1-&gt;4)-Mur2Ac(oyl-L-Ala-gamma-D-Glu-L-Lys-D-Ala-D-Ala)-di-trans,octa-cis-undecaprenyl diphosphate = [GlcNAc-(1-&gt;4)-Mur2Ac(oyl-L-Ala-gamma-D-Glu-L-Lys-D-Ala-D-Ala)](n+1)-di-trans,octa-cis-undecaprenyl diphosphate + di-trans,octa-cis-undecaprenyl diphosphate + H(+)</text>
        <dbReference type="Rhea" id="RHEA:23708"/>
        <dbReference type="Rhea" id="RHEA-COMP:9602"/>
        <dbReference type="Rhea" id="RHEA-COMP:9603"/>
        <dbReference type="ChEBI" id="CHEBI:15378"/>
        <dbReference type="ChEBI" id="CHEBI:58405"/>
        <dbReference type="ChEBI" id="CHEBI:60033"/>
        <dbReference type="ChEBI" id="CHEBI:78435"/>
        <dbReference type="EC" id="2.4.99.28"/>
    </reaction>
</comment>
<name>A0ABV1BVX4_9FIRM</name>
<keyword evidence="14" id="KW-0573">Peptidoglycan synthesis</keyword>
<protein>
    <recommendedName>
        <fullName evidence="4">Penicillin-binding protein 1A</fullName>
        <ecNumber evidence="21">2.4.99.28</ecNumber>
        <ecNumber evidence="3">3.4.16.4</ecNumber>
    </recommendedName>
</protein>
<keyword evidence="18" id="KW-0511">Multifunctional enzyme</keyword>
<evidence type="ECO:0000256" key="8">
    <source>
        <dbReference type="ARBA" id="ARBA00022676"/>
    </source>
</evidence>
<dbReference type="Gene3D" id="3.40.710.10">
    <property type="entry name" value="DD-peptidase/beta-lactamase superfamily"/>
    <property type="match status" value="1"/>
</dbReference>
<feature type="compositionally biased region" description="Basic and acidic residues" evidence="23">
    <location>
        <begin position="719"/>
        <end position="736"/>
    </location>
</feature>
<keyword evidence="12" id="KW-0133">Cell shape</keyword>
<dbReference type="PANTHER" id="PTHR32282:SF11">
    <property type="entry name" value="PENICILLIN-BINDING PROTEIN 1B"/>
    <property type="match status" value="1"/>
</dbReference>
<dbReference type="InterPro" id="IPR001264">
    <property type="entry name" value="Glyco_trans_51"/>
</dbReference>
<feature type="compositionally biased region" description="Low complexity" evidence="23">
    <location>
        <begin position="663"/>
        <end position="718"/>
    </location>
</feature>
<evidence type="ECO:0000313" key="28">
    <source>
        <dbReference type="Proteomes" id="UP001442364"/>
    </source>
</evidence>
<feature type="domain" description="Penicillin-binding protein transpeptidase" evidence="25">
    <location>
        <begin position="376"/>
        <end position="624"/>
    </location>
</feature>
<evidence type="ECO:0000256" key="14">
    <source>
        <dbReference type="ARBA" id="ARBA00022984"/>
    </source>
</evidence>
<keyword evidence="11" id="KW-0378">Hydrolase</keyword>
<keyword evidence="15 24" id="KW-1133">Transmembrane helix</keyword>
<evidence type="ECO:0000256" key="5">
    <source>
        <dbReference type="ARBA" id="ARBA00022475"/>
    </source>
</evidence>
<dbReference type="Gene3D" id="1.10.3810.10">
    <property type="entry name" value="Biosynthetic peptidoglycan transglycosylase-like"/>
    <property type="match status" value="1"/>
</dbReference>
<evidence type="ECO:0000256" key="21">
    <source>
        <dbReference type="ARBA" id="ARBA00044770"/>
    </source>
</evidence>
<dbReference type="RefSeq" id="WP_349153331.1">
    <property type="nucleotide sequence ID" value="NZ_DAWECI010000012.1"/>
</dbReference>
<evidence type="ECO:0000259" key="26">
    <source>
        <dbReference type="Pfam" id="PF00912"/>
    </source>
</evidence>
<evidence type="ECO:0000256" key="9">
    <source>
        <dbReference type="ARBA" id="ARBA00022679"/>
    </source>
</evidence>
<dbReference type="Pfam" id="PF00905">
    <property type="entry name" value="Transpeptidase"/>
    <property type="match status" value="1"/>
</dbReference>
<sequence>MAKSTKKRKKRQSKKIKIIKIIILSIILILLIAGGIYAGPKIVTVIQLANDAKRIADESTIDTFKDGKTTIIYDTNGEQLCTMKASKDMYYIQMSDIPKTLANSFVVMEDRDFYNHSGIDIKAIIRAVIINSRNDTIVQGASTITQQLAKNVFLSQEVTWERKVKEIFLAQHLEKKYSKDQILEFYLNNIYFSNGYYGIEAAARGYFGKSASELSVSQQAFIAAIPNNPTKYNPLTNYDATITRRNLILKELRDADYIDSMTYNTAIAEEITITGQKAANKNSSVETYARHCATEELMKYYGFTMRNNFDTEDEYNTYEELYQQYYSSCQQMLINGGYTIYTSIDPDIQASLQESIDNNLSSFKKVSDDGIYELQGAATCIDNSTGNVVAIVGSRSQDDIDGYTLNRAYQSYRQPGSCIKPVIVYVPYLQLGNNPDTIVNDERIDGGPSNADGTYSGQMTLRTAVSKSKNTVAWKIYRDDITPKAGIGFLLNMGFHKIWMDKSTNAAALGGFTYGVSTEEMAGAYATIVNDGEYRQPTCVEKILNTSGKAIVDTSKRSSRVYDTNSCRMMTDMLRTVVTSGTGVGAEPSNAIVAGKTGTTNSNKDAWFCGYSQYYTTAIWMGYDYPKTLSSVKTLAIFKDFMYDIHKDKKKVEFKTANGSYTKKNQTETETQSQTEEQTTTQQETTTVTPTTKAATTTHQATTKAQTPTTQQAATKTQQTKEQKTGEWEAPTKEDAPAQNISPY</sequence>
<evidence type="ECO:0000256" key="12">
    <source>
        <dbReference type="ARBA" id="ARBA00022960"/>
    </source>
</evidence>
<dbReference type="SUPFAM" id="SSF53955">
    <property type="entry name" value="Lysozyme-like"/>
    <property type="match status" value="1"/>
</dbReference>
<evidence type="ECO:0000256" key="22">
    <source>
        <dbReference type="ARBA" id="ARBA00049902"/>
    </source>
</evidence>
<dbReference type="InterPro" id="IPR036950">
    <property type="entry name" value="PBP_transglycosylase"/>
</dbReference>
<dbReference type="SUPFAM" id="SSF56601">
    <property type="entry name" value="beta-lactamase/transpeptidase-like"/>
    <property type="match status" value="1"/>
</dbReference>
<organism evidence="27 28">
    <name type="scientific">[Lactobacillus] rogosae</name>
    <dbReference type="NCBI Taxonomy" id="706562"/>
    <lineage>
        <taxon>Bacteria</taxon>
        <taxon>Bacillati</taxon>
        <taxon>Bacillota</taxon>
        <taxon>Clostridia</taxon>
        <taxon>Lachnospirales</taxon>
        <taxon>Lachnospiraceae</taxon>
        <taxon>Lachnospira</taxon>
    </lineage>
</organism>
<reference evidence="27 28" key="1">
    <citation type="submission" date="2024-03" db="EMBL/GenBank/DDBJ databases">
        <title>Human intestinal bacterial collection.</title>
        <authorList>
            <person name="Pauvert C."/>
            <person name="Hitch T.C.A."/>
            <person name="Clavel T."/>
        </authorList>
    </citation>
    <scope>NUCLEOTIDE SEQUENCE [LARGE SCALE GENOMIC DNA]</scope>
    <source>
        <strain evidence="27 28">CLA-AA-H255</strain>
    </source>
</reference>
<evidence type="ECO:0000256" key="18">
    <source>
        <dbReference type="ARBA" id="ARBA00023268"/>
    </source>
</evidence>
<dbReference type="NCBIfam" id="TIGR02074">
    <property type="entry name" value="PBP_1a_fam"/>
    <property type="match status" value="1"/>
</dbReference>
<keyword evidence="8" id="KW-0328">Glycosyltransferase</keyword>
<evidence type="ECO:0000256" key="2">
    <source>
        <dbReference type="ARBA" id="ARBA00004401"/>
    </source>
</evidence>
<evidence type="ECO:0000256" key="16">
    <source>
        <dbReference type="ARBA" id="ARBA00023136"/>
    </source>
</evidence>
<gene>
    <name evidence="27" type="ORF">WMO14_04445</name>
</gene>
<evidence type="ECO:0000256" key="11">
    <source>
        <dbReference type="ARBA" id="ARBA00022801"/>
    </source>
</evidence>
<feature type="domain" description="Glycosyl transferase family 51" evidence="26">
    <location>
        <begin position="79"/>
        <end position="252"/>
    </location>
</feature>
<keyword evidence="9" id="KW-0808">Transferase</keyword>
<keyword evidence="13" id="KW-0735">Signal-anchor</keyword>
<dbReference type="EMBL" id="JBBMER010000003">
    <property type="protein sequence ID" value="MEQ2379133.1"/>
    <property type="molecule type" value="Genomic_DNA"/>
</dbReference>
<keyword evidence="17" id="KW-0046">Antibiotic resistance</keyword>
<keyword evidence="5" id="KW-1003">Cell membrane</keyword>
<keyword evidence="28" id="KW-1185">Reference proteome</keyword>
<evidence type="ECO:0000256" key="6">
    <source>
        <dbReference type="ARBA" id="ARBA00022645"/>
    </source>
</evidence>
<dbReference type="InterPro" id="IPR012338">
    <property type="entry name" value="Beta-lactam/transpept-like"/>
</dbReference>
<evidence type="ECO:0000313" key="27">
    <source>
        <dbReference type="EMBL" id="MEQ2379133.1"/>
    </source>
</evidence>
<comment type="subcellular location">
    <subcellularLocation>
        <location evidence="2">Cell membrane</location>
        <topology evidence="2">Single-pass type II membrane protein</topology>
    </subcellularLocation>
</comment>
<evidence type="ECO:0000256" key="15">
    <source>
        <dbReference type="ARBA" id="ARBA00022989"/>
    </source>
</evidence>
<keyword evidence="16 24" id="KW-0472">Membrane</keyword>
<accession>A0ABV1BVX4</accession>
<dbReference type="Proteomes" id="UP001442364">
    <property type="component" value="Unassembled WGS sequence"/>
</dbReference>
<keyword evidence="6" id="KW-0121">Carboxypeptidase</keyword>
<dbReference type="PANTHER" id="PTHR32282">
    <property type="entry name" value="BINDING PROTEIN TRANSPEPTIDASE, PUTATIVE-RELATED"/>
    <property type="match status" value="1"/>
</dbReference>
<keyword evidence="10 24" id="KW-0812">Transmembrane</keyword>